<proteinExistence type="predicted"/>
<protein>
    <submittedName>
        <fullName evidence="1">(northern house mosquito) hypothetical protein</fullName>
    </submittedName>
</protein>
<name>A0A8D8I723_CULPI</name>
<accession>A0A8D8I723</accession>
<dbReference type="AlphaFoldDB" id="A0A8D8I723"/>
<dbReference type="EMBL" id="HBUE01235151">
    <property type="protein sequence ID" value="CAG6546826.1"/>
    <property type="molecule type" value="Transcribed_RNA"/>
</dbReference>
<organism evidence="1">
    <name type="scientific">Culex pipiens</name>
    <name type="common">House mosquito</name>
    <dbReference type="NCBI Taxonomy" id="7175"/>
    <lineage>
        <taxon>Eukaryota</taxon>
        <taxon>Metazoa</taxon>
        <taxon>Ecdysozoa</taxon>
        <taxon>Arthropoda</taxon>
        <taxon>Hexapoda</taxon>
        <taxon>Insecta</taxon>
        <taxon>Pterygota</taxon>
        <taxon>Neoptera</taxon>
        <taxon>Endopterygota</taxon>
        <taxon>Diptera</taxon>
        <taxon>Nematocera</taxon>
        <taxon>Culicoidea</taxon>
        <taxon>Culicidae</taxon>
        <taxon>Culicinae</taxon>
        <taxon>Culicini</taxon>
        <taxon>Culex</taxon>
        <taxon>Culex</taxon>
    </lineage>
</organism>
<sequence>MFCLVCFRCAPTTLPPERLFSPLLLPSIEVNFRAQKKTPISSHLPSPRHTTCKQKRWCDWDLEGSALTALEMYVADKQTGNFFQKSPIITVILNVNSNTA</sequence>
<dbReference type="EMBL" id="HBUE01342064">
    <property type="protein sequence ID" value="CAG6599009.1"/>
    <property type="molecule type" value="Transcribed_RNA"/>
</dbReference>
<dbReference type="EMBL" id="HBUE01105493">
    <property type="protein sequence ID" value="CAG6486953.1"/>
    <property type="molecule type" value="Transcribed_RNA"/>
</dbReference>
<reference evidence="1" key="1">
    <citation type="submission" date="2021-05" db="EMBL/GenBank/DDBJ databases">
        <authorList>
            <person name="Alioto T."/>
            <person name="Alioto T."/>
            <person name="Gomez Garrido J."/>
        </authorList>
    </citation>
    <scope>NUCLEOTIDE SEQUENCE</scope>
</reference>
<evidence type="ECO:0000313" key="1">
    <source>
        <dbReference type="EMBL" id="CAG6546826.1"/>
    </source>
</evidence>